<dbReference type="EMBL" id="CP017839">
    <property type="protein sequence ID" value="APA94818.1"/>
    <property type="molecule type" value="Genomic_DNA"/>
</dbReference>
<evidence type="ECO:0000313" key="3">
    <source>
        <dbReference type="EMBL" id="GAP30187.1"/>
    </source>
</evidence>
<dbReference type="Proteomes" id="UP000180166">
    <property type="component" value="Chromosome"/>
</dbReference>
<dbReference type="Proteomes" id="UP000037179">
    <property type="component" value="Unassembled WGS sequence"/>
</dbReference>
<sequence length="214" mass="22433">MGHPLAYPALVTIGTLAITLAWVPFGDSEQAAMLAAVAVIILGYSGFRLAVGLGYLPAGVPAGGGVREVAVRRVRQQDRLVSRSWLEFTVGGKERWLPVYFDLPLVAVTQGTAELSGRAVYVDGGRVYPAGRVRDSEPVGKLIDNPARPDPEALGRSGIGRRLLLDAQSAVVAPFAALLWVYVAGGGWTAFVAATLVAAATATWLPAIRGSDPT</sequence>
<feature type="transmembrane region" description="Helical" evidence="1">
    <location>
        <begin position="188"/>
        <end position="208"/>
    </location>
</feature>
<reference evidence="4" key="1">
    <citation type="submission" date="2015-07" db="EMBL/GenBank/DDBJ databases">
        <title>Nocardia seriolae U-1 whole genome shotgun sequence.</title>
        <authorList>
            <person name="Imajoh M."/>
            <person name="Fukumoto Y."/>
            <person name="Sukeda M."/>
            <person name="Yamane J."/>
            <person name="Yamasaki K."/>
            <person name="Shimizu M."/>
            <person name="Ohnishi K."/>
            <person name="Oshima S."/>
        </authorList>
    </citation>
    <scope>NUCLEOTIDE SEQUENCE [LARGE SCALE GENOMIC DNA]</scope>
    <source>
        <strain evidence="4">U-1</strain>
    </source>
</reference>
<dbReference type="KEGG" id="nsr:NS506_00739"/>
<keyword evidence="4" id="KW-1185">Reference proteome</keyword>
<keyword evidence="1" id="KW-1133">Transmembrane helix</keyword>
<feature type="transmembrane region" description="Helical" evidence="1">
    <location>
        <begin position="7"/>
        <end position="25"/>
    </location>
</feature>
<keyword evidence="1" id="KW-0812">Transmembrane</keyword>
<evidence type="ECO:0000313" key="5">
    <source>
        <dbReference type="Proteomes" id="UP000180166"/>
    </source>
</evidence>
<evidence type="ECO:0000256" key="1">
    <source>
        <dbReference type="SAM" id="Phobius"/>
    </source>
</evidence>
<proteinExistence type="predicted"/>
<accession>A0ABC9YXN9</accession>
<reference evidence="2 5" key="3">
    <citation type="submission" date="2016-10" db="EMBL/GenBank/DDBJ databases">
        <title>Genome sequence of Nocardia seriolae strain EM150506, isolated from Anguila japonica.</title>
        <authorList>
            <person name="Han H.-J."/>
        </authorList>
    </citation>
    <scope>NUCLEOTIDE SEQUENCE [LARGE SCALE GENOMIC DNA]</scope>
    <source>
        <strain evidence="2 5">EM150506</strain>
    </source>
</reference>
<dbReference type="AlphaFoldDB" id="A0ABC9YXN9"/>
<protein>
    <recommendedName>
        <fullName evidence="6">PH domain-containing protein</fullName>
    </recommendedName>
</protein>
<dbReference type="EMBL" id="BBYQ01000074">
    <property type="protein sequence ID" value="GAP30187.1"/>
    <property type="molecule type" value="Genomic_DNA"/>
</dbReference>
<evidence type="ECO:0000313" key="2">
    <source>
        <dbReference type="EMBL" id="APA94818.1"/>
    </source>
</evidence>
<feature type="transmembrane region" description="Helical" evidence="1">
    <location>
        <begin position="31"/>
        <end position="51"/>
    </location>
</feature>
<dbReference type="RefSeq" id="WP_052086810.1">
    <property type="nucleotide sequence ID" value="NZ_AP028458.1"/>
</dbReference>
<name>A0ABC9YXN9_9NOCA</name>
<evidence type="ECO:0008006" key="6">
    <source>
        <dbReference type="Google" id="ProtNLM"/>
    </source>
</evidence>
<keyword evidence="1" id="KW-0472">Membrane</keyword>
<evidence type="ECO:0000313" key="4">
    <source>
        <dbReference type="Proteomes" id="UP000037179"/>
    </source>
</evidence>
<organism evidence="3 4">
    <name type="scientific">Nocardia seriolae</name>
    <dbReference type="NCBI Taxonomy" id="37332"/>
    <lineage>
        <taxon>Bacteria</taxon>
        <taxon>Bacillati</taxon>
        <taxon>Actinomycetota</taxon>
        <taxon>Actinomycetes</taxon>
        <taxon>Mycobacteriales</taxon>
        <taxon>Nocardiaceae</taxon>
        <taxon>Nocardia</taxon>
    </lineage>
</organism>
<gene>
    <name evidence="2" type="ORF">NS506_00739</name>
    <name evidence="3" type="ORF">NSK11_contig00074-0022</name>
</gene>
<reference evidence="3 4" key="2">
    <citation type="journal article" date="2016" name="Genome Announc.">
        <title>Draft Genome Sequence of Erythromycin- and Oxytetracycline-Sensitive Nocardia seriolae Strain U-1 (NBRC 110359).</title>
        <authorList>
            <person name="Imajoh M."/>
            <person name="Sukeda M."/>
            <person name="Shimizu M."/>
            <person name="Yamane J."/>
            <person name="Ohnishi K."/>
            <person name="Oshima S."/>
        </authorList>
    </citation>
    <scope>NUCLEOTIDE SEQUENCE [LARGE SCALE GENOMIC DNA]</scope>
    <source>
        <strain evidence="3 4">U-1</strain>
    </source>
</reference>